<dbReference type="InterPro" id="IPR051823">
    <property type="entry name" value="ASADH-related"/>
</dbReference>
<dbReference type="AlphaFoldDB" id="A0A075G4Z9"/>
<dbReference type="GO" id="GO:0009088">
    <property type="term" value="P:threonine biosynthetic process"/>
    <property type="evidence" value="ECO:0007669"/>
    <property type="project" value="TreeGrafter"/>
</dbReference>
<dbReference type="PANTHER" id="PTHR46718:SF1">
    <property type="entry name" value="ASPARTATE-SEMIALDEHYDE DEHYDROGENASE"/>
    <property type="match status" value="1"/>
</dbReference>
<sequence>MLTGLFRNGLSIPPAMDAYGRVRCAVLGATGMVAQRFFQRLQFHPWLEPVAVIGSPETSGSAHDECLWSLDEERPPQSGLTIGGLEDLDLLIEEFRDLGVRIVFSALPDEPAGRVERPLAEAGFIVVSHAQIHRLDDDVPLVVPEVNIEHLAVLDNQANSGGGRLVSCSNCAVSPLAITLAPLMQMAPLASIRIATEQALSGGGRKMLAAGRAGEQISREIPGESESVRAELAKILETDVSIEAECIRVMRDHGHYARLHVEFTEPVSAHQVIREWREWTSRSQQLDLPSAPSRAIIFVDDKLSEEHRWVGGDGVNHPGHDLKAGMSVAVGEVSVEGTSLRYSTMADNTIRGAAGYSVLLAEQLLADGLMHDNNTTLAREL</sequence>
<dbReference type="PANTHER" id="PTHR46718">
    <property type="entry name" value="ASPARTATE-SEMIALDEHYDE DEHYDROGENASE"/>
    <property type="match status" value="1"/>
</dbReference>
<dbReference type="GO" id="GO:0009086">
    <property type="term" value="P:methionine biosynthetic process"/>
    <property type="evidence" value="ECO:0007669"/>
    <property type="project" value="TreeGrafter"/>
</dbReference>
<gene>
    <name evidence="3" type="primary">asd</name>
</gene>
<dbReference type="SUPFAM" id="SSF51735">
    <property type="entry name" value="NAD(P)-binding Rossmann-fold domains"/>
    <property type="match status" value="1"/>
</dbReference>
<evidence type="ECO:0000256" key="1">
    <source>
        <dbReference type="PIRSR" id="PIRSR000148-1"/>
    </source>
</evidence>
<dbReference type="GO" id="GO:0004073">
    <property type="term" value="F:aspartate-semialdehyde dehydrogenase activity"/>
    <property type="evidence" value="ECO:0007669"/>
    <property type="project" value="UniProtKB-EC"/>
</dbReference>
<dbReference type="Pfam" id="PF01118">
    <property type="entry name" value="Semialdhyde_dh"/>
    <property type="match status" value="1"/>
</dbReference>
<dbReference type="InterPro" id="IPR000534">
    <property type="entry name" value="Semialdehyde_DH_NAD-bd"/>
</dbReference>
<dbReference type="Gene3D" id="3.30.360.10">
    <property type="entry name" value="Dihydrodipicolinate Reductase, domain 2"/>
    <property type="match status" value="1"/>
</dbReference>
<dbReference type="SUPFAM" id="SSF55347">
    <property type="entry name" value="Glyceraldehyde-3-phosphate dehydrogenase-like, C-terminal domain"/>
    <property type="match status" value="1"/>
</dbReference>
<evidence type="ECO:0000313" key="3">
    <source>
        <dbReference type="EMBL" id="AIE96901.1"/>
    </source>
</evidence>
<evidence type="ECO:0000259" key="2">
    <source>
        <dbReference type="SMART" id="SM00859"/>
    </source>
</evidence>
<reference evidence="3" key="1">
    <citation type="journal article" date="2014" name="Genome Biol. Evol.">
        <title>Pangenome evidence for extensive interdomain horizontal transfer affecting lineage core and shell genes in uncultured planktonic thaumarchaeota and euryarchaeota.</title>
        <authorList>
            <person name="Deschamps P."/>
            <person name="Zivanovic Y."/>
            <person name="Moreira D."/>
            <person name="Rodriguez-Valera F."/>
            <person name="Lopez-Garcia P."/>
        </authorList>
    </citation>
    <scope>NUCLEOTIDE SEQUENCE</scope>
</reference>
<dbReference type="EC" id="1.2.1.11" evidence="3"/>
<dbReference type="NCBIfam" id="NF006416">
    <property type="entry name" value="PRK08664.1"/>
    <property type="match status" value="1"/>
</dbReference>
<name>A0A075G4Z9_9EURY</name>
<dbReference type="Gene3D" id="3.40.50.720">
    <property type="entry name" value="NAD(P)-binding Rossmann-like Domain"/>
    <property type="match status" value="1"/>
</dbReference>
<feature type="active site" description="Proton acceptor" evidence="1">
    <location>
        <position position="255"/>
    </location>
</feature>
<dbReference type="InterPro" id="IPR036291">
    <property type="entry name" value="NAD(P)-bd_dom_sf"/>
</dbReference>
<proteinExistence type="predicted"/>
<feature type="active site" description="Acyl-thioester intermediate" evidence="1">
    <location>
        <position position="171"/>
    </location>
</feature>
<dbReference type="PIRSF" id="PIRSF000148">
    <property type="entry name" value="ASA_dh"/>
    <property type="match status" value="1"/>
</dbReference>
<dbReference type="GO" id="GO:0051287">
    <property type="term" value="F:NAD binding"/>
    <property type="evidence" value="ECO:0007669"/>
    <property type="project" value="InterPro"/>
</dbReference>
<dbReference type="SMART" id="SM00859">
    <property type="entry name" value="Semialdhyde_dh"/>
    <property type="match status" value="1"/>
</dbReference>
<dbReference type="CDD" id="cd02315">
    <property type="entry name" value="ScASADH_like_N"/>
    <property type="match status" value="1"/>
</dbReference>
<organism evidence="3">
    <name type="scientific">uncultured marine group II/III euryarchaeote AD1000_88_D12</name>
    <dbReference type="NCBI Taxonomy" id="1457821"/>
    <lineage>
        <taxon>Archaea</taxon>
        <taxon>Methanobacteriati</taxon>
        <taxon>Methanobacteriota</taxon>
        <taxon>environmental samples</taxon>
    </lineage>
</organism>
<protein>
    <submittedName>
        <fullName evidence="3">Aspartate-semialdehyde dehydrogenase (Asd)</fullName>
        <ecNumber evidence="3">1.2.1.11</ecNumber>
    </submittedName>
</protein>
<accession>A0A075G4Z9</accession>
<dbReference type="EMBL" id="KF900492">
    <property type="protein sequence ID" value="AIE96901.1"/>
    <property type="molecule type" value="Genomic_DNA"/>
</dbReference>
<feature type="domain" description="Semialdehyde dehydrogenase NAD-binding" evidence="2">
    <location>
        <begin position="23"/>
        <end position="154"/>
    </location>
</feature>
<keyword evidence="3" id="KW-0560">Oxidoreductase</keyword>